<protein>
    <recommendedName>
        <fullName evidence="3 9">NADH-ubiquinone oxidoreductase chain 3</fullName>
        <ecNumber evidence="9">7.1.1.2</ecNumber>
    </recommendedName>
</protein>
<dbReference type="InterPro" id="IPR000440">
    <property type="entry name" value="NADH_UbQ/plastoQ_OxRdtase_su3"/>
</dbReference>
<dbReference type="AlphaFoldDB" id="Q950L3"/>
<dbReference type="Pfam" id="PF00507">
    <property type="entry name" value="Oxidored_q4"/>
    <property type="match status" value="1"/>
</dbReference>
<evidence type="ECO:0000256" key="4">
    <source>
        <dbReference type="ARBA" id="ARBA00022448"/>
    </source>
</evidence>
<keyword evidence="9" id="KW-0830">Ubiquinone</keyword>
<dbReference type="GO" id="GO:0030964">
    <property type="term" value="C:NADH dehydrogenase complex"/>
    <property type="evidence" value="ECO:0007669"/>
    <property type="project" value="TreeGrafter"/>
</dbReference>
<dbReference type="RefSeq" id="NP_150365.1">
    <property type="nucleotide sequence ID" value="NC_003053.1"/>
</dbReference>
<dbReference type="GO" id="GO:0008137">
    <property type="term" value="F:NADH dehydrogenase (ubiquinone) activity"/>
    <property type="evidence" value="ECO:0007669"/>
    <property type="project" value="UniProtKB-UniRule"/>
</dbReference>
<keyword evidence="9" id="KW-0249">Electron transport</keyword>
<evidence type="ECO:0000256" key="3">
    <source>
        <dbReference type="ARBA" id="ARBA00021007"/>
    </source>
</evidence>
<sequence length="123" mass="14330">MALIQISVIVLTIISAMYLISFWAMPKKSDIEKLSIYENGFNPFGDSRMKIDIIFWLIGLLYLIFDLEIIFIFPFISIVYILNSYLAFWVFLFFLIILALGFVFEYKMGSLKILPQPTHGDLN</sequence>
<comment type="subcellular location">
    <subcellularLocation>
        <location evidence="1">Membrane</location>
    </subcellularLocation>
    <subcellularLocation>
        <location evidence="9">Mitochondrion membrane</location>
        <topology evidence="9">Multi-pass membrane protein</topology>
    </subcellularLocation>
</comment>
<keyword evidence="7 9" id="KW-0472">Membrane</keyword>
<keyword evidence="6 9" id="KW-1133">Transmembrane helix</keyword>
<keyword evidence="9" id="KW-0679">Respiratory chain</keyword>
<evidence type="ECO:0000256" key="2">
    <source>
        <dbReference type="ARBA" id="ARBA00008472"/>
    </source>
</evidence>
<dbReference type="GO" id="GO:0031966">
    <property type="term" value="C:mitochondrial membrane"/>
    <property type="evidence" value="ECO:0007669"/>
    <property type="project" value="UniProtKB-SubCell"/>
</dbReference>
<dbReference type="EMBL" id="AF404306">
    <property type="protein sequence ID" value="AAK84295.1"/>
    <property type="molecule type" value="Genomic_DNA"/>
</dbReference>
<reference evidence="10" key="2">
    <citation type="journal article" date="2002" name="Mol. Biol. Evol.">
        <title>Hyaloraphidium curvatum: a linear mitochondrial genome, tRNA editing, and an evolutionary link to lower fungi.</title>
        <authorList>
            <person name="Forget L."/>
            <person name="Ustinova J."/>
            <person name="Wang Z."/>
            <person name="Huss V.A."/>
            <person name="Franz Lang B."/>
        </authorList>
    </citation>
    <scope>NUCLEOTIDE SEQUENCE</scope>
    <source>
        <strain evidence="10">136</strain>
    </source>
</reference>
<evidence type="ECO:0000256" key="7">
    <source>
        <dbReference type="ARBA" id="ARBA00023136"/>
    </source>
</evidence>
<feature type="transmembrane region" description="Helical" evidence="9">
    <location>
        <begin position="86"/>
        <end position="104"/>
    </location>
</feature>
<comment type="similarity">
    <text evidence="2 9">Belongs to the complex I subunit 3 family.</text>
</comment>
<proteinExistence type="inferred from homology"/>
<keyword evidence="10" id="KW-0560">Oxidoreductase</keyword>
<keyword evidence="9" id="KW-1278">Translocase</keyword>
<feature type="transmembrane region" description="Helical" evidence="9">
    <location>
        <begin position="6"/>
        <end position="25"/>
    </location>
</feature>
<comment type="catalytic activity">
    <reaction evidence="8 9">
        <text>a ubiquinone + NADH + 5 H(+)(in) = a ubiquinol + NAD(+) + 4 H(+)(out)</text>
        <dbReference type="Rhea" id="RHEA:29091"/>
        <dbReference type="Rhea" id="RHEA-COMP:9565"/>
        <dbReference type="Rhea" id="RHEA-COMP:9566"/>
        <dbReference type="ChEBI" id="CHEBI:15378"/>
        <dbReference type="ChEBI" id="CHEBI:16389"/>
        <dbReference type="ChEBI" id="CHEBI:17976"/>
        <dbReference type="ChEBI" id="CHEBI:57540"/>
        <dbReference type="ChEBI" id="CHEBI:57945"/>
        <dbReference type="EC" id="7.1.1.2"/>
    </reaction>
</comment>
<name>Q950L3_9FUNG</name>
<geneLocation type="mitochondrion" evidence="10"/>
<gene>
    <name evidence="10" type="primary">nad3</name>
</gene>
<evidence type="ECO:0000256" key="6">
    <source>
        <dbReference type="ARBA" id="ARBA00022989"/>
    </source>
</evidence>
<dbReference type="PANTHER" id="PTHR11058">
    <property type="entry name" value="NADH-UBIQUINONE OXIDOREDUCTASE CHAIN 3"/>
    <property type="match status" value="1"/>
</dbReference>
<evidence type="ECO:0000256" key="9">
    <source>
        <dbReference type="RuleBase" id="RU003640"/>
    </source>
</evidence>
<comment type="function">
    <text evidence="9">Core subunit of the mitochondrial membrane respiratory chain NADH dehydrogenase (Complex I) which catalyzes electron transfer from NADH through the respiratory chain, using ubiquinone as an electron acceptor. Essential for the catalytic activity of complex I.</text>
</comment>
<dbReference type="PANTHER" id="PTHR11058:SF9">
    <property type="entry name" value="NADH-UBIQUINONE OXIDOREDUCTASE CHAIN 3"/>
    <property type="match status" value="1"/>
</dbReference>
<feature type="transmembrane region" description="Helical" evidence="9">
    <location>
        <begin position="53"/>
        <end position="80"/>
    </location>
</feature>
<keyword evidence="9" id="KW-0520">NAD</keyword>
<keyword evidence="9 10" id="KW-0496">Mitochondrion</keyword>
<evidence type="ECO:0000256" key="1">
    <source>
        <dbReference type="ARBA" id="ARBA00004370"/>
    </source>
</evidence>
<keyword evidence="4 9" id="KW-0813">Transport</keyword>
<accession>Q950L3</accession>
<reference evidence="10" key="1">
    <citation type="submission" date="2001-07" db="EMBL/GenBank/DDBJ databases">
        <authorList>
            <person name="Lang F.B.F."/>
        </authorList>
    </citation>
    <scope>NUCLEOTIDE SEQUENCE</scope>
    <source>
        <strain evidence="10">136</strain>
    </source>
</reference>
<dbReference type="GO" id="GO:0016491">
    <property type="term" value="F:oxidoreductase activity"/>
    <property type="evidence" value="ECO:0007669"/>
    <property type="project" value="UniProtKB-KW"/>
</dbReference>
<organism evidence="10">
    <name type="scientific">Rhizophydium sp. 136</name>
    <dbReference type="NCBI Taxonomy" id="60187"/>
    <lineage>
        <taxon>Eukaryota</taxon>
        <taxon>Fungi</taxon>
        <taxon>Fungi incertae sedis</taxon>
        <taxon>Chytridiomycota</taxon>
        <taxon>Chytridiomycota incertae sedis</taxon>
        <taxon>Chytridiomycetes</taxon>
        <taxon>Rhizophydiales</taxon>
        <taxon>Rhizophydiaceae</taxon>
        <taxon>Rhizophydium</taxon>
    </lineage>
</organism>
<dbReference type="Gene3D" id="1.20.58.1610">
    <property type="entry name" value="NADH:ubiquinone/plastoquinone oxidoreductase, chain 3"/>
    <property type="match status" value="1"/>
</dbReference>
<evidence type="ECO:0000256" key="5">
    <source>
        <dbReference type="ARBA" id="ARBA00022692"/>
    </source>
</evidence>
<keyword evidence="5 9" id="KW-0812">Transmembrane</keyword>
<dbReference type="GeneID" id="803666"/>
<dbReference type="InterPro" id="IPR038430">
    <property type="entry name" value="NDAH_ubi_oxred_su3_sf"/>
</dbReference>
<evidence type="ECO:0000313" key="10">
    <source>
        <dbReference type="EMBL" id="AAK84295.1"/>
    </source>
</evidence>
<dbReference type="EC" id="7.1.1.2" evidence="9"/>
<evidence type="ECO:0000256" key="8">
    <source>
        <dbReference type="ARBA" id="ARBA00049551"/>
    </source>
</evidence>